<evidence type="ECO:0000313" key="6">
    <source>
        <dbReference type="EMBL" id="KKO19364.1"/>
    </source>
</evidence>
<organism evidence="6 7">
    <name type="scientific">Candidatus Brocadia fulgida</name>
    <dbReference type="NCBI Taxonomy" id="380242"/>
    <lineage>
        <taxon>Bacteria</taxon>
        <taxon>Pseudomonadati</taxon>
        <taxon>Planctomycetota</taxon>
        <taxon>Candidatus Brocadiia</taxon>
        <taxon>Candidatus Brocadiales</taxon>
        <taxon>Candidatus Brocadiaceae</taxon>
        <taxon>Candidatus Brocadia</taxon>
    </lineage>
</organism>
<reference evidence="6 7" key="1">
    <citation type="journal article" date="2013" name="BMC Microbiol.">
        <title>Identification of the type II cytochrome c maturation pathway in anammox bacteria by comparative genomics.</title>
        <authorList>
            <person name="Ferousi C."/>
            <person name="Speth D.R."/>
            <person name="Reimann J."/>
            <person name="Op den Camp H.J."/>
            <person name="Allen J.W."/>
            <person name="Keltjens J.T."/>
            <person name="Jetten M.S."/>
        </authorList>
    </citation>
    <scope>NUCLEOTIDE SEQUENCE [LARGE SCALE GENOMIC DNA]</scope>
    <source>
        <strain evidence="6">RU1</strain>
    </source>
</reference>
<evidence type="ECO:0000256" key="4">
    <source>
        <dbReference type="ARBA" id="ARBA00023014"/>
    </source>
</evidence>
<protein>
    <submittedName>
        <fullName evidence="6">CoA enzyme activase</fullName>
    </submittedName>
</protein>
<dbReference type="GO" id="GO:0046872">
    <property type="term" value="F:metal ion binding"/>
    <property type="evidence" value="ECO:0007669"/>
    <property type="project" value="UniProtKB-KW"/>
</dbReference>
<dbReference type="Gene3D" id="3.30.420.40">
    <property type="match status" value="2"/>
</dbReference>
<proteinExistence type="predicted"/>
<dbReference type="NCBIfam" id="TIGR00241">
    <property type="entry name" value="CoA_E_activ"/>
    <property type="match status" value="1"/>
</dbReference>
<dbReference type="SUPFAM" id="SSF53067">
    <property type="entry name" value="Actin-like ATPase domain"/>
    <property type="match status" value="1"/>
</dbReference>
<dbReference type="InterPro" id="IPR002731">
    <property type="entry name" value="ATPase_BadF"/>
</dbReference>
<evidence type="ECO:0000256" key="3">
    <source>
        <dbReference type="ARBA" id="ARBA00023004"/>
    </source>
</evidence>
<comment type="cofactor">
    <cofactor evidence="1">
        <name>[4Fe-4S] cluster</name>
        <dbReference type="ChEBI" id="CHEBI:49883"/>
    </cofactor>
</comment>
<dbReference type="CDD" id="cd24036">
    <property type="entry name" value="ASKHA_NBD_BcrAD_BadFG_HgdC_HadI"/>
    <property type="match status" value="1"/>
</dbReference>
<dbReference type="AlphaFoldDB" id="A0A0M2UY19"/>
<dbReference type="InterPro" id="IPR008275">
    <property type="entry name" value="CoA_E_activase_dom"/>
</dbReference>
<accession>A0A0M2UY19</accession>
<evidence type="ECO:0000256" key="1">
    <source>
        <dbReference type="ARBA" id="ARBA00001966"/>
    </source>
</evidence>
<dbReference type="InterPro" id="IPR043129">
    <property type="entry name" value="ATPase_NBD"/>
</dbReference>
<comment type="caution">
    <text evidence="6">The sequence shown here is derived from an EMBL/GenBank/DDBJ whole genome shotgun (WGS) entry which is preliminary data.</text>
</comment>
<keyword evidence="2" id="KW-0479">Metal-binding</keyword>
<feature type="domain" description="ATPase BadF/BadG/BcrA/BcrD type" evidence="5">
    <location>
        <begin position="41"/>
        <end position="290"/>
    </location>
</feature>
<dbReference type="InterPro" id="IPR051805">
    <property type="entry name" value="Dehydratase_Activator_Redct"/>
</dbReference>
<name>A0A0M2UY19_9BACT</name>
<dbReference type="Pfam" id="PF01869">
    <property type="entry name" value="BcrAD_BadFG"/>
    <property type="match status" value="1"/>
</dbReference>
<dbReference type="EMBL" id="LAQJ01000196">
    <property type="protein sequence ID" value="KKO19364.1"/>
    <property type="molecule type" value="Genomic_DNA"/>
</dbReference>
<dbReference type="GO" id="GO:0051536">
    <property type="term" value="F:iron-sulfur cluster binding"/>
    <property type="evidence" value="ECO:0007669"/>
    <property type="project" value="UniProtKB-KW"/>
</dbReference>
<keyword evidence="3" id="KW-0408">Iron</keyword>
<dbReference type="PATRIC" id="fig|380242.3.peg.2360"/>
<dbReference type="PANTHER" id="PTHR32329:SF2">
    <property type="entry name" value="BIFUNCTIONAL PROTEIN [INCLUDES 2-HYDROXYACYL-COA DEHYDRATASE (N-TER) AND ITS ACTIVATOR DOMAIN (C_TERM)"/>
    <property type="match status" value="1"/>
</dbReference>
<sequence length="312" mass="34069">MVFSTTQVFHTSRHAYLAQRLLPCLACLLQVLLYAMKIVAGIDIGSTTTKVVLLRGLTFLGSKTSSTGTNCKRTVKLLLEELVEDYGLREDEIQYSVATGYGRRIVPANEIITEITANAKAATWLMRDKANVRTIINIGGQDCKVIALDDRGIMTDFAMNDKCAAGTGRFLEVMSRILEVELDELGILSERAENIPHINSLCTVFGESEVISLLSQGKKVEDIIAGIHQSIAKRVGAMVKKIGVKEAVFFDGGPAFNTGLKSALERELETGISIPPDPQITTALGAALVAYEHSIRNPARCHLKEKETRCTE</sequence>
<evidence type="ECO:0000256" key="2">
    <source>
        <dbReference type="ARBA" id="ARBA00022723"/>
    </source>
</evidence>
<gene>
    <name evidence="6" type="ORF">BROFUL_01891</name>
</gene>
<evidence type="ECO:0000259" key="5">
    <source>
        <dbReference type="Pfam" id="PF01869"/>
    </source>
</evidence>
<evidence type="ECO:0000313" key="7">
    <source>
        <dbReference type="Proteomes" id="UP000034954"/>
    </source>
</evidence>
<keyword evidence="7" id="KW-1185">Reference proteome</keyword>
<dbReference type="Proteomes" id="UP000034954">
    <property type="component" value="Unassembled WGS sequence"/>
</dbReference>
<keyword evidence="4" id="KW-0411">Iron-sulfur</keyword>
<dbReference type="PANTHER" id="PTHR32329">
    <property type="entry name" value="BIFUNCTIONAL PROTEIN [INCLUDES 2-HYDROXYACYL-COA DEHYDRATASE (N-TER) AND ITS ACTIVATOR DOMAIN (C_TERM)-RELATED"/>
    <property type="match status" value="1"/>
</dbReference>